<dbReference type="OrthoDB" id="6222486at2759"/>
<dbReference type="InterPro" id="IPR013924">
    <property type="entry name" value="RNase_H2_suC"/>
</dbReference>
<keyword evidence="2" id="KW-1185">Reference proteome</keyword>
<sequence length="186" mass="20463">MGLPKNKALEVDGLYSVWDLMEGENDSPNNGVLGNVSLCSGDSVVDLTNEVHQLPCCIKQTGPSSVSHYFKPKETGVNVDGLSVKEACFRGRKLQGATISLPEGYKGFVLEKKINKGKRKATGNSEENNCWQTRAKFQNLTYWNHDTLPSNGDAFLRCFHWFSVADVLHKPVSADDLASVSTIPMQ</sequence>
<dbReference type="PANTHER" id="PTHR47204:SF1">
    <property type="entry name" value="RIBONUCLEASE H2 SUBUNIT C"/>
    <property type="match status" value="1"/>
</dbReference>
<accession>A0A7J7NFS2</accession>
<gene>
    <name evidence="1" type="ORF">GIB67_012615</name>
</gene>
<name>A0A7J7NFS2_9MAGN</name>
<dbReference type="Pfam" id="PF08615">
    <property type="entry name" value="RNase_H2_suC"/>
    <property type="match status" value="1"/>
</dbReference>
<dbReference type="CDD" id="cd09271">
    <property type="entry name" value="RNase_H2-C"/>
    <property type="match status" value="1"/>
</dbReference>
<protein>
    <submittedName>
        <fullName evidence="1">Uncharacterized protein</fullName>
    </submittedName>
</protein>
<comment type="caution">
    <text evidence="1">The sequence shown here is derived from an EMBL/GenBank/DDBJ whole genome shotgun (WGS) entry which is preliminary data.</text>
</comment>
<reference evidence="1 2" key="1">
    <citation type="journal article" date="2020" name="IScience">
        <title>Genome Sequencing of the Endangered Kingdonia uniflora (Circaeasteraceae, Ranunculales) Reveals Potential Mechanisms of Evolutionary Specialization.</title>
        <authorList>
            <person name="Sun Y."/>
            <person name="Deng T."/>
            <person name="Zhang A."/>
            <person name="Moore M.J."/>
            <person name="Landis J.B."/>
            <person name="Lin N."/>
            <person name="Zhang H."/>
            <person name="Zhang X."/>
            <person name="Huang J."/>
            <person name="Zhang X."/>
            <person name="Sun H."/>
            <person name="Wang H."/>
        </authorList>
    </citation>
    <scope>NUCLEOTIDE SEQUENCE [LARGE SCALE GENOMIC DNA]</scope>
    <source>
        <strain evidence="1">TB1705</strain>
        <tissue evidence="1">Leaf</tissue>
    </source>
</reference>
<dbReference type="EMBL" id="JACGCM010000816">
    <property type="protein sequence ID" value="KAF6165718.1"/>
    <property type="molecule type" value="Genomic_DNA"/>
</dbReference>
<dbReference type="Gene3D" id="2.40.128.680">
    <property type="match status" value="1"/>
</dbReference>
<evidence type="ECO:0000313" key="1">
    <source>
        <dbReference type="EMBL" id="KAF6165718.1"/>
    </source>
</evidence>
<evidence type="ECO:0000313" key="2">
    <source>
        <dbReference type="Proteomes" id="UP000541444"/>
    </source>
</evidence>
<dbReference type="Proteomes" id="UP000541444">
    <property type="component" value="Unassembled WGS sequence"/>
</dbReference>
<organism evidence="1 2">
    <name type="scientific">Kingdonia uniflora</name>
    <dbReference type="NCBI Taxonomy" id="39325"/>
    <lineage>
        <taxon>Eukaryota</taxon>
        <taxon>Viridiplantae</taxon>
        <taxon>Streptophyta</taxon>
        <taxon>Embryophyta</taxon>
        <taxon>Tracheophyta</taxon>
        <taxon>Spermatophyta</taxon>
        <taxon>Magnoliopsida</taxon>
        <taxon>Ranunculales</taxon>
        <taxon>Circaeasteraceae</taxon>
        <taxon>Kingdonia</taxon>
    </lineage>
</organism>
<dbReference type="PANTHER" id="PTHR47204">
    <property type="entry name" value="OS02G0168900 PROTEIN"/>
    <property type="match status" value="1"/>
</dbReference>
<dbReference type="GO" id="GO:0006401">
    <property type="term" value="P:RNA catabolic process"/>
    <property type="evidence" value="ECO:0007669"/>
    <property type="project" value="InterPro"/>
</dbReference>
<dbReference type="AlphaFoldDB" id="A0A7J7NFS2"/>
<dbReference type="GO" id="GO:0032299">
    <property type="term" value="C:ribonuclease H2 complex"/>
    <property type="evidence" value="ECO:0007669"/>
    <property type="project" value="InterPro"/>
</dbReference>
<proteinExistence type="predicted"/>